<dbReference type="Proteomes" id="UP000659172">
    <property type="component" value="Unassembled WGS sequence"/>
</dbReference>
<reference evidence="2 3" key="1">
    <citation type="submission" date="2020-06" db="EMBL/GenBank/DDBJ databases">
        <title>Rhizobium sp.nov. isolated from the tomato plant.</title>
        <authorList>
            <person name="Thin K.K."/>
            <person name="Zhang X."/>
            <person name="He S."/>
        </authorList>
    </citation>
    <scope>NUCLEOTIDE SEQUENCE [LARGE SCALE GENOMIC DNA]</scope>
    <source>
        <strain evidence="2 3">DBTS2</strain>
    </source>
</reference>
<sequence>MRLGRILLYVRDIEETAQFYQRFFGFEVSQRDDDRIVELFGPNGGANIMLHPAARGQRLGRSTVKLVFDVEDVDAFCRDSAAAGLEFGPVHRAEGYAFANAKDPSGNPIQVSSRAVRLSI</sequence>
<name>A0ABX2QL85_9HYPH</name>
<dbReference type="Gene3D" id="3.10.180.10">
    <property type="entry name" value="2,3-Dihydroxybiphenyl 1,2-Dioxygenase, domain 1"/>
    <property type="match status" value="1"/>
</dbReference>
<dbReference type="InterPro" id="IPR004360">
    <property type="entry name" value="Glyas_Fos-R_dOase_dom"/>
</dbReference>
<dbReference type="SUPFAM" id="SSF54593">
    <property type="entry name" value="Glyoxalase/Bleomycin resistance protein/Dihydroxybiphenyl dioxygenase"/>
    <property type="match status" value="1"/>
</dbReference>
<evidence type="ECO:0000313" key="2">
    <source>
        <dbReference type="EMBL" id="NVP57059.1"/>
    </source>
</evidence>
<dbReference type="InterPro" id="IPR029068">
    <property type="entry name" value="Glyas_Bleomycin-R_OHBP_Dase"/>
</dbReference>
<comment type="caution">
    <text evidence="2">The sequence shown here is derived from an EMBL/GenBank/DDBJ whole genome shotgun (WGS) entry which is preliminary data.</text>
</comment>
<evidence type="ECO:0000313" key="3">
    <source>
        <dbReference type="Proteomes" id="UP000659172"/>
    </source>
</evidence>
<organism evidence="2 3">
    <name type="scientific">Mycoplana rhizolycopersici</name>
    <dbReference type="NCBI Taxonomy" id="2746702"/>
    <lineage>
        <taxon>Bacteria</taxon>
        <taxon>Pseudomonadati</taxon>
        <taxon>Pseudomonadota</taxon>
        <taxon>Alphaproteobacteria</taxon>
        <taxon>Hyphomicrobiales</taxon>
        <taxon>Rhizobiaceae</taxon>
        <taxon>Mycoplana</taxon>
    </lineage>
</organism>
<protein>
    <submittedName>
        <fullName evidence="2">VOC family protein</fullName>
    </submittedName>
</protein>
<dbReference type="InterPro" id="IPR037523">
    <property type="entry name" value="VOC_core"/>
</dbReference>
<feature type="domain" description="VOC" evidence="1">
    <location>
        <begin position="2"/>
        <end position="114"/>
    </location>
</feature>
<gene>
    <name evidence="2" type="ORF">HV823_17525</name>
</gene>
<dbReference type="Pfam" id="PF00903">
    <property type="entry name" value="Glyoxalase"/>
    <property type="match status" value="1"/>
</dbReference>
<dbReference type="EMBL" id="JABXYK010000011">
    <property type="protein sequence ID" value="NVP57059.1"/>
    <property type="molecule type" value="Genomic_DNA"/>
</dbReference>
<keyword evidence="3" id="KW-1185">Reference proteome</keyword>
<accession>A0ABX2QL85</accession>
<evidence type="ECO:0000259" key="1">
    <source>
        <dbReference type="PROSITE" id="PS51819"/>
    </source>
</evidence>
<dbReference type="RefSeq" id="WP_176951037.1">
    <property type="nucleotide sequence ID" value="NZ_JABXYK010000011.1"/>
</dbReference>
<dbReference type="PROSITE" id="PS51819">
    <property type="entry name" value="VOC"/>
    <property type="match status" value="1"/>
</dbReference>
<proteinExistence type="predicted"/>